<dbReference type="PANTHER" id="PTHR34269">
    <property type="entry name" value="TRANSCRIPTION FACTOR B3-DOMAIN FAMILY-RELATED"/>
    <property type="match status" value="1"/>
</dbReference>
<evidence type="ECO:0000313" key="1">
    <source>
        <dbReference type="EMBL" id="RYR52503.1"/>
    </source>
</evidence>
<protein>
    <submittedName>
        <fullName evidence="1">Uncharacterized protein</fullName>
    </submittedName>
</protein>
<dbReference type="AlphaFoldDB" id="A0A445CNP4"/>
<dbReference type="EMBL" id="SDMP01000006">
    <property type="protein sequence ID" value="RYR52503.1"/>
    <property type="molecule type" value="Genomic_DNA"/>
</dbReference>
<proteinExistence type="predicted"/>
<accession>A0A445CNP4</accession>
<dbReference type="InterPro" id="IPR051442">
    <property type="entry name" value="B3_domain"/>
</dbReference>
<comment type="caution">
    <text evidence="1">The sequence shown here is derived from an EMBL/GenBank/DDBJ whole genome shotgun (WGS) entry which is preliminary data.</text>
</comment>
<dbReference type="Proteomes" id="UP000289738">
    <property type="component" value="Chromosome A06"/>
</dbReference>
<sequence>MDYATQDCSSNGNNNPWPFRIKLTRDCMKSDSIKILPSKEFEAKILGEMNESSRQALESWRPVKIVIYDVDICKTYDTKLWKKESFWFEPIRALGEKPDVGATMTDLPSYDAVKARQDFVYSIHPFKHIISKRNLNYGQQIGLRVSHDQAVVTFEFSVINYSS</sequence>
<gene>
    <name evidence="1" type="ORF">Ahy_A06g027411</name>
</gene>
<reference evidence="1 2" key="1">
    <citation type="submission" date="2019-01" db="EMBL/GenBank/DDBJ databases">
        <title>Sequencing of cultivated peanut Arachis hypogaea provides insights into genome evolution and oil improvement.</title>
        <authorList>
            <person name="Chen X."/>
        </authorList>
    </citation>
    <scope>NUCLEOTIDE SEQUENCE [LARGE SCALE GENOMIC DNA]</scope>
    <source>
        <strain evidence="2">cv. Fuhuasheng</strain>
        <tissue evidence="1">Leaves</tissue>
    </source>
</reference>
<keyword evidence="2" id="KW-1185">Reference proteome</keyword>
<name>A0A445CNP4_ARAHY</name>
<dbReference type="PANTHER" id="PTHR34269:SF19">
    <property type="match status" value="1"/>
</dbReference>
<organism evidence="1 2">
    <name type="scientific">Arachis hypogaea</name>
    <name type="common">Peanut</name>
    <dbReference type="NCBI Taxonomy" id="3818"/>
    <lineage>
        <taxon>Eukaryota</taxon>
        <taxon>Viridiplantae</taxon>
        <taxon>Streptophyta</taxon>
        <taxon>Embryophyta</taxon>
        <taxon>Tracheophyta</taxon>
        <taxon>Spermatophyta</taxon>
        <taxon>Magnoliopsida</taxon>
        <taxon>eudicotyledons</taxon>
        <taxon>Gunneridae</taxon>
        <taxon>Pentapetalae</taxon>
        <taxon>rosids</taxon>
        <taxon>fabids</taxon>
        <taxon>Fabales</taxon>
        <taxon>Fabaceae</taxon>
        <taxon>Papilionoideae</taxon>
        <taxon>50 kb inversion clade</taxon>
        <taxon>dalbergioids sensu lato</taxon>
        <taxon>Dalbergieae</taxon>
        <taxon>Pterocarpus clade</taxon>
        <taxon>Arachis</taxon>
    </lineage>
</organism>
<evidence type="ECO:0000313" key="2">
    <source>
        <dbReference type="Proteomes" id="UP000289738"/>
    </source>
</evidence>
<dbReference type="Gramene" id="arahy.Tifrunner.gnm2.ann2.Ah06g045500.1">
    <property type="protein sequence ID" value="arahy.Tifrunner.gnm2.ann2.Ah06g045500.1-CDS-1"/>
    <property type="gene ID" value="arahy.Tifrunner.gnm2.ann2.Ah06g045500"/>
</dbReference>